<dbReference type="EMBL" id="JAGKQM010000018">
    <property type="protein sequence ID" value="KAH0863968.1"/>
    <property type="molecule type" value="Genomic_DNA"/>
</dbReference>
<sequence>MALTWGSTTPEIQPNRNERERYHLDDDGRFLLHLDDQLLSFFCLIFDSELGRDLRESVLQKIFGFHSCYFFDGIIKMLLVEPYLHLTPLLGSEDETALTETITEAMTELAERL</sequence>
<gene>
    <name evidence="2" type="ORF">HID58_057150</name>
    <name evidence="1" type="ORF">HID58_081179</name>
</gene>
<accession>A0ABQ7Y9L9</accession>
<comment type="caution">
    <text evidence="1">The sequence shown here is derived from an EMBL/GenBank/DDBJ whole genome shotgun (WGS) entry which is preliminary data.</text>
</comment>
<organism evidence="1 3">
    <name type="scientific">Brassica napus</name>
    <name type="common">Rape</name>
    <dbReference type="NCBI Taxonomy" id="3708"/>
    <lineage>
        <taxon>Eukaryota</taxon>
        <taxon>Viridiplantae</taxon>
        <taxon>Streptophyta</taxon>
        <taxon>Embryophyta</taxon>
        <taxon>Tracheophyta</taxon>
        <taxon>Spermatophyta</taxon>
        <taxon>Magnoliopsida</taxon>
        <taxon>eudicotyledons</taxon>
        <taxon>Gunneridae</taxon>
        <taxon>Pentapetalae</taxon>
        <taxon>rosids</taxon>
        <taxon>malvids</taxon>
        <taxon>Brassicales</taxon>
        <taxon>Brassicaceae</taxon>
        <taxon>Brassiceae</taxon>
        <taxon>Brassica</taxon>
    </lineage>
</organism>
<evidence type="ECO:0000313" key="3">
    <source>
        <dbReference type="Proteomes" id="UP000824890"/>
    </source>
</evidence>
<proteinExistence type="predicted"/>
<reference evidence="1 3" key="1">
    <citation type="submission" date="2021-05" db="EMBL/GenBank/DDBJ databases">
        <title>Genome Assembly of Synthetic Allotetraploid Brassica napus Reveals Homoeologous Exchanges between Subgenomes.</title>
        <authorList>
            <person name="Davis J.T."/>
        </authorList>
    </citation>
    <scope>NUCLEOTIDE SEQUENCE [LARGE SCALE GENOMIC DNA]</scope>
    <source>
        <strain evidence="3">cv. Da-Ae</strain>
        <tissue evidence="1">Seedling</tissue>
    </source>
</reference>
<evidence type="ECO:0000313" key="2">
    <source>
        <dbReference type="EMBL" id="KAH0894721.1"/>
    </source>
</evidence>
<keyword evidence="3" id="KW-1185">Reference proteome</keyword>
<protein>
    <submittedName>
        <fullName evidence="1">Uncharacterized protein</fullName>
    </submittedName>
</protein>
<dbReference type="EMBL" id="JAGKQM010000013">
    <property type="protein sequence ID" value="KAH0894721.1"/>
    <property type="molecule type" value="Genomic_DNA"/>
</dbReference>
<evidence type="ECO:0000313" key="1">
    <source>
        <dbReference type="EMBL" id="KAH0863968.1"/>
    </source>
</evidence>
<name>A0ABQ7Y9L9_BRANA</name>
<dbReference type="Proteomes" id="UP000824890">
    <property type="component" value="Unassembled WGS sequence"/>
</dbReference>